<feature type="non-terminal residue" evidence="2">
    <location>
        <position position="1"/>
    </location>
</feature>
<sequence>LVQDPRLILDSGSSTPNSAASKGSDIESCTSYDSEVEDLKLDLPTVPGHEPKRNQPSS</sequence>
<accession>A0A061RGE0</accession>
<protein>
    <submittedName>
        <fullName evidence="2">Uncharacterized protein</fullName>
    </submittedName>
</protein>
<feature type="region of interest" description="Disordered" evidence="1">
    <location>
        <begin position="1"/>
        <end position="32"/>
    </location>
</feature>
<evidence type="ECO:0000256" key="1">
    <source>
        <dbReference type="SAM" id="MobiDB-lite"/>
    </source>
</evidence>
<proteinExistence type="predicted"/>
<gene>
    <name evidence="2" type="ORF">TSPGSL018_6013</name>
</gene>
<organism evidence="2">
    <name type="scientific">Tetraselmis sp. GSL018</name>
    <dbReference type="NCBI Taxonomy" id="582737"/>
    <lineage>
        <taxon>Eukaryota</taxon>
        <taxon>Viridiplantae</taxon>
        <taxon>Chlorophyta</taxon>
        <taxon>core chlorophytes</taxon>
        <taxon>Chlorodendrophyceae</taxon>
        <taxon>Chlorodendrales</taxon>
        <taxon>Chlorodendraceae</taxon>
        <taxon>Tetraselmis</taxon>
    </lineage>
</organism>
<dbReference type="EMBL" id="GBEZ01016681">
    <property type="protein sequence ID" value="JAC69591.1"/>
    <property type="molecule type" value="Transcribed_RNA"/>
</dbReference>
<dbReference type="AlphaFoldDB" id="A0A061RGE0"/>
<feature type="compositionally biased region" description="Polar residues" evidence="1">
    <location>
        <begin position="11"/>
        <end position="32"/>
    </location>
</feature>
<evidence type="ECO:0000313" key="2">
    <source>
        <dbReference type="EMBL" id="JAC69591.1"/>
    </source>
</evidence>
<reference evidence="2" key="1">
    <citation type="submission" date="2014-05" db="EMBL/GenBank/DDBJ databases">
        <title>The transcriptome of the halophilic microalga Tetraselmis sp. GSL018 isolated from the Great Salt Lake, Utah.</title>
        <authorList>
            <person name="Jinkerson R.E."/>
            <person name="D'Adamo S."/>
            <person name="Posewitz M.C."/>
        </authorList>
    </citation>
    <scope>NUCLEOTIDE SEQUENCE</scope>
    <source>
        <strain evidence="2">GSL018</strain>
    </source>
</reference>
<name>A0A061RGE0_9CHLO</name>